<gene>
    <name evidence="3" type="ORF">SAMN02983003_3687</name>
</gene>
<dbReference type="Pfam" id="PF07171">
    <property type="entry name" value="MlrC_C"/>
    <property type="match status" value="1"/>
</dbReference>
<evidence type="ECO:0000313" key="3">
    <source>
        <dbReference type="EMBL" id="SFZ86505.1"/>
    </source>
</evidence>
<dbReference type="OrthoDB" id="9782658at2"/>
<evidence type="ECO:0000259" key="1">
    <source>
        <dbReference type="Pfam" id="PF07171"/>
    </source>
</evidence>
<organism evidence="3 4">
    <name type="scientific">Devosia enhydra</name>
    <dbReference type="NCBI Taxonomy" id="665118"/>
    <lineage>
        <taxon>Bacteria</taxon>
        <taxon>Pseudomonadati</taxon>
        <taxon>Pseudomonadota</taxon>
        <taxon>Alphaproteobacteria</taxon>
        <taxon>Hyphomicrobiales</taxon>
        <taxon>Devosiaceae</taxon>
        <taxon>Devosia</taxon>
    </lineage>
</organism>
<proteinExistence type="predicted"/>
<evidence type="ECO:0000259" key="2">
    <source>
        <dbReference type="Pfam" id="PF07364"/>
    </source>
</evidence>
<keyword evidence="4" id="KW-1185">Reference proteome</keyword>
<protein>
    <submittedName>
        <fullName evidence="3">Microcystin degradation protein MlrC, contains DUF1485 domain</fullName>
    </submittedName>
</protein>
<feature type="domain" description="Microcystin LR degradation protein MlrC C-terminal" evidence="1">
    <location>
        <begin position="301"/>
        <end position="477"/>
    </location>
</feature>
<evidence type="ECO:0000313" key="4">
    <source>
        <dbReference type="Proteomes" id="UP000183447"/>
    </source>
</evidence>
<dbReference type="EMBL" id="FPKU01000003">
    <property type="protein sequence ID" value="SFZ86505.1"/>
    <property type="molecule type" value="Genomic_DNA"/>
</dbReference>
<reference evidence="3 4" key="1">
    <citation type="submission" date="2016-11" db="EMBL/GenBank/DDBJ databases">
        <authorList>
            <person name="Jaros S."/>
            <person name="Januszkiewicz K."/>
            <person name="Wedrychowicz H."/>
        </authorList>
    </citation>
    <scope>NUCLEOTIDE SEQUENCE [LARGE SCALE GENOMIC DNA]</scope>
    <source>
        <strain evidence="3 4">ATCC 23634</strain>
    </source>
</reference>
<dbReference type="Pfam" id="PF07364">
    <property type="entry name" value="DUF1485"/>
    <property type="match status" value="1"/>
</dbReference>
<name>A0A1K2I2E4_9HYPH</name>
<accession>A0A1K2I2E4</accession>
<dbReference type="InterPro" id="IPR015995">
    <property type="entry name" value="MlrC_N"/>
</dbReference>
<dbReference type="InterPro" id="IPR010799">
    <property type="entry name" value="MlrC_C"/>
</dbReference>
<dbReference type="Proteomes" id="UP000183447">
    <property type="component" value="Unassembled WGS sequence"/>
</dbReference>
<dbReference type="RefSeq" id="WP_072346108.1">
    <property type="nucleotide sequence ID" value="NZ_FPKU01000003.1"/>
</dbReference>
<dbReference type="STRING" id="665118.SAMN02983003_3687"/>
<feature type="domain" description="Microcystin LR degradation protein MlrC N-terminal" evidence="2">
    <location>
        <begin position="2"/>
        <end position="291"/>
    </location>
</feature>
<sequence length="506" mass="54873">MRIALIQVAQETDDFNPLPTTLADYESFGIYEGADIEQLRDYGQIGGHYEAIRRSGLDIETVPIIRAFAVAGGRITREAFEYFQDKIRTGLETCGPIDGLALQLHGACAAEGLDDVEGEQAALCRQILGPDIPIVLGLDHHGNVTQKIIDNVDAIVGHRTQPHDVYDTGILGTGLLIRLLTENLKPVMAWRKIPLLSHQEQFLTAHGPMKRWFDRAREMEAADPRVLQASNYPMQPWLDVTEGGWSTIVVTDNDQDLAERLADELADLVWSMRDDFQEREAISVDEAVLKADAAEKGVVVLSDTGDTVFGGAAGDSNLILEAMLRLKIKGPALVPLISPRAATQLHAAGVGATVTLPLGGDAATKFFTPLEVTGTVKAVGGGIVALSDYNHQPEVDFGKAVLFEVGPVTLLITEKRAVAGNTPDSYRALGIEPADYKIAVVKTASNFQFFAPISSGVVRADTRGPGQSDVFTLPWKNIPRPMYPLERFTDWRAHSSQPGPGPKGLK</sequence>
<dbReference type="AlphaFoldDB" id="A0A1K2I2E4"/>